<feature type="transmembrane region" description="Helical" evidence="1">
    <location>
        <begin position="47"/>
        <end position="69"/>
    </location>
</feature>
<protein>
    <submittedName>
        <fullName evidence="2">Uncharacterized protein</fullName>
    </submittedName>
</protein>
<evidence type="ECO:0000313" key="3">
    <source>
        <dbReference type="Proteomes" id="UP000030341"/>
    </source>
</evidence>
<dbReference type="eggNOG" id="ENOG50303H9">
    <property type="taxonomic scope" value="Bacteria"/>
</dbReference>
<feature type="transmembrane region" description="Helical" evidence="1">
    <location>
        <begin position="5"/>
        <end position="27"/>
    </location>
</feature>
<organism evidence="2 3">
    <name type="scientific">Pseudoalteromonas piratica</name>
    <dbReference type="NCBI Taxonomy" id="1348114"/>
    <lineage>
        <taxon>Bacteria</taxon>
        <taxon>Pseudomonadati</taxon>
        <taxon>Pseudomonadota</taxon>
        <taxon>Gammaproteobacteria</taxon>
        <taxon>Alteromonadales</taxon>
        <taxon>Pseudoalteromonadaceae</taxon>
        <taxon>Pseudoalteromonas</taxon>
    </lineage>
</organism>
<dbReference type="KEGG" id="pseo:OM33_21715"/>
<proteinExistence type="predicted"/>
<keyword evidence="1" id="KW-1133">Transmembrane helix</keyword>
<sequence>MNKYLVIGGSLSAFAALLHLGCIYFGAPWYRFFGAGEEMAQLAEKGSIQPTIVTSVIFIILTTWSAYAFSAAGLIKKLPLIRLALILISFIYLARGIAGFFLIYQPMGRSAEFWLWSSTICLTIGLIHLFGLRQQWAKL</sequence>
<keyword evidence="1" id="KW-0472">Membrane</keyword>
<feature type="transmembrane region" description="Helical" evidence="1">
    <location>
        <begin position="113"/>
        <end position="132"/>
    </location>
</feature>
<dbReference type="Proteomes" id="UP000030341">
    <property type="component" value="Chromosome 2"/>
</dbReference>
<keyword evidence="1" id="KW-0812">Transmembrane</keyword>
<keyword evidence="3" id="KW-1185">Reference proteome</keyword>
<dbReference type="STRING" id="1348114.OM33_21715"/>
<dbReference type="RefSeq" id="WP_040136751.1">
    <property type="nucleotide sequence ID" value="NZ_CP009889.1"/>
</dbReference>
<dbReference type="AlphaFoldDB" id="A0A0A7EM69"/>
<evidence type="ECO:0000256" key="1">
    <source>
        <dbReference type="SAM" id="Phobius"/>
    </source>
</evidence>
<dbReference type="EMBL" id="CP009889">
    <property type="protein sequence ID" value="AIY67608.1"/>
    <property type="molecule type" value="Genomic_DNA"/>
</dbReference>
<name>A0A0A7EM69_9GAMM</name>
<gene>
    <name evidence="2" type="ORF">OM33_21715</name>
</gene>
<feature type="transmembrane region" description="Helical" evidence="1">
    <location>
        <begin position="81"/>
        <end position="107"/>
    </location>
</feature>
<dbReference type="HOGENOM" id="CLU_145285_0_0_6"/>
<dbReference type="OrthoDB" id="5457135at2"/>
<evidence type="ECO:0000313" key="2">
    <source>
        <dbReference type="EMBL" id="AIY67608.1"/>
    </source>
</evidence>
<reference evidence="2 3" key="1">
    <citation type="submission" date="2014-11" db="EMBL/GenBank/DDBJ databases">
        <title>Complete Genome Sequence of Pseudoalteromonas sp. Strain OCN003 Isolated from Kaneohe Bay, Oahu, Hawaii.</title>
        <authorList>
            <person name="Beurmann S."/>
            <person name="Videau P."/>
            <person name="Ushijima B."/>
            <person name="Smith A.M."/>
            <person name="Aeby G.S."/>
            <person name="Callahan S.M."/>
            <person name="Belcaid M."/>
        </authorList>
    </citation>
    <scope>NUCLEOTIDE SEQUENCE [LARGE SCALE GENOMIC DNA]</scope>
    <source>
        <strain evidence="2 3">OCN003</strain>
    </source>
</reference>
<accession>A0A0A7EM69</accession>